<dbReference type="PANTHER" id="PTHR10961">
    <property type="entry name" value="PEROXISOMAL SARCOSINE OXIDASE"/>
    <property type="match status" value="1"/>
</dbReference>
<evidence type="ECO:0000313" key="9">
    <source>
        <dbReference type="Proteomes" id="UP000094236"/>
    </source>
</evidence>
<dbReference type="Gene3D" id="3.30.9.10">
    <property type="entry name" value="D-Amino Acid Oxidase, subunit A, domain 2"/>
    <property type="match status" value="1"/>
</dbReference>
<evidence type="ECO:0000313" key="8">
    <source>
        <dbReference type="EMBL" id="ODV93698.1"/>
    </source>
</evidence>
<proteinExistence type="inferred from homology"/>
<keyword evidence="6" id="KW-0732">Signal</keyword>
<dbReference type="PANTHER" id="PTHR10961:SF26">
    <property type="entry name" value="L-SACCHAROPINE OXIDASE"/>
    <property type="match status" value="1"/>
</dbReference>
<dbReference type="STRING" id="669874.A0A1E4TPU9"/>
<sequence length="437" mass="49093">MTESILIVGCGVFGLSTAVHLAERGGYQVTAIDLLPVPSQFSAANDFNKIIRCEYTDFIYTKMAVEAMKLWRSDPIFKGIYSECGRILITPELHVGRKEFEEESIKNLQKIPGEGRKLEYFKGGNDLANRFDFLNLNSVSETTEIKWNPEAGLAHAANSLIALYNKAVDLGVKFIFGKSGEAIRTVSKKNGRDYIITKDGTEYTADKIIISAGASTGFIVDLNHQQSATGLFVTHIKLTPQEYEKFKNIPILFDAEMGYFFPPDSKTHVLKIALPGSGASNLVTSPHDENEKISLPRYKLDCPTDTIPYMAIRQARALLKKFVPELEDHELFNSKACWIADTSDSHFIIDKVPNSKNLYVATGDSGHGFKFLPNIGKYIVDKLEGKLDPEMEYSWQWKQDRPEFDPNMCSWRVGSGNLDFSEIEWAREDDKGCIIKL</sequence>
<gene>
    <name evidence="8" type="ORF">PACTADRAFT_4600</name>
</gene>
<dbReference type="GO" id="GO:0008115">
    <property type="term" value="F:sarcosine oxidase activity"/>
    <property type="evidence" value="ECO:0007669"/>
    <property type="project" value="TreeGrafter"/>
</dbReference>
<evidence type="ECO:0000256" key="2">
    <source>
        <dbReference type="ARBA" id="ARBA00010989"/>
    </source>
</evidence>
<keyword evidence="5" id="KW-0560">Oxidoreductase</keyword>
<dbReference type="InterPro" id="IPR036188">
    <property type="entry name" value="FAD/NAD-bd_sf"/>
</dbReference>
<dbReference type="Gene3D" id="3.50.50.60">
    <property type="entry name" value="FAD/NAD(P)-binding domain"/>
    <property type="match status" value="1"/>
</dbReference>
<evidence type="ECO:0000259" key="7">
    <source>
        <dbReference type="Pfam" id="PF01266"/>
    </source>
</evidence>
<dbReference type="Proteomes" id="UP000094236">
    <property type="component" value="Unassembled WGS sequence"/>
</dbReference>
<dbReference type="InterPro" id="IPR006076">
    <property type="entry name" value="FAD-dep_OxRdtase"/>
</dbReference>
<dbReference type="AlphaFoldDB" id="A0A1E4TPU9"/>
<keyword evidence="4" id="KW-0274">FAD</keyword>
<dbReference type="Pfam" id="PF01266">
    <property type="entry name" value="DAO"/>
    <property type="match status" value="1"/>
</dbReference>
<evidence type="ECO:0000256" key="4">
    <source>
        <dbReference type="ARBA" id="ARBA00022827"/>
    </source>
</evidence>
<comment type="similarity">
    <text evidence="2">Belongs to the MSOX/MTOX family.</text>
</comment>
<protein>
    <recommendedName>
        <fullName evidence="7">FAD dependent oxidoreductase domain-containing protein</fullName>
    </recommendedName>
</protein>
<accession>A0A1E4TPU9</accession>
<dbReference type="EMBL" id="KV454017">
    <property type="protein sequence ID" value="ODV93698.1"/>
    <property type="molecule type" value="Genomic_DNA"/>
</dbReference>
<organism evidence="8 9">
    <name type="scientific">Pachysolen tannophilus NRRL Y-2460</name>
    <dbReference type="NCBI Taxonomy" id="669874"/>
    <lineage>
        <taxon>Eukaryota</taxon>
        <taxon>Fungi</taxon>
        <taxon>Dikarya</taxon>
        <taxon>Ascomycota</taxon>
        <taxon>Saccharomycotina</taxon>
        <taxon>Pichiomycetes</taxon>
        <taxon>Pachysolenaceae</taxon>
        <taxon>Pachysolen</taxon>
    </lineage>
</organism>
<dbReference type="InterPro" id="IPR045170">
    <property type="entry name" value="MTOX"/>
</dbReference>
<evidence type="ECO:0000256" key="6">
    <source>
        <dbReference type="SAM" id="SignalP"/>
    </source>
</evidence>
<evidence type="ECO:0000256" key="5">
    <source>
        <dbReference type="ARBA" id="ARBA00023002"/>
    </source>
</evidence>
<keyword evidence="3" id="KW-0285">Flavoprotein</keyword>
<feature type="domain" description="FAD dependent oxidoreductase" evidence="7">
    <location>
        <begin position="5"/>
        <end position="381"/>
    </location>
</feature>
<dbReference type="GO" id="GO:0051698">
    <property type="term" value="F:saccharopine oxidase activity"/>
    <property type="evidence" value="ECO:0007669"/>
    <property type="project" value="TreeGrafter"/>
</dbReference>
<evidence type="ECO:0000256" key="1">
    <source>
        <dbReference type="ARBA" id="ARBA00001974"/>
    </source>
</evidence>
<name>A0A1E4TPU9_PACTA</name>
<dbReference type="SUPFAM" id="SSF51905">
    <property type="entry name" value="FAD/NAD(P)-binding domain"/>
    <property type="match status" value="1"/>
</dbReference>
<feature type="signal peptide" evidence="6">
    <location>
        <begin position="1"/>
        <end position="18"/>
    </location>
</feature>
<dbReference type="OrthoDB" id="2219495at2759"/>
<feature type="chain" id="PRO_5009163289" description="FAD dependent oxidoreductase domain-containing protein" evidence="6">
    <location>
        <begin position="19"/>
        <end position="437"/>
    </location>
</feature>
<comment type="cofactor">
    <cofactor evidence="1">
        <name>FAD</name>
        <dbReference type="ChEBI" id="CHEBI:57692"/>
    </cofactor>
</comment>
<keyword evidence="9" id="KW-1185">Reference proteome</keyword>
<reference evidence="9" key="1">
    <citation type="submission" date="2016-05" db="EMBL/GenBank/DDBJ databases">
        <title>Comparative genomics of biotechnologically important yeasts.</title>
        <authorList>
            <consortium name="DOE Joint Genome Institute"/>
            <person name="Riley R."/>
            <person name="Haridas S."/>
            <person name="Wolfe K.H."/>
            <person name="Lopes M.R."/>
            <person name="Hittinger C.T."/>
            <person name="Goker M."/>
            <person name="Salamov A."/>
            <person name="Wisecaver J."/>
            <person name="Long T.M."/>
            <person name="Aerts A.L."/>
            <person name="Barry K."/>
            <person name="Choi C."/>
            <person name="Clum A."/>
            <person name="Coughlan A.Y."/>
            <person name="Deshpande S."/>
            <person name="Douglass A.P."/>
            <person name="Hanson S.J."/>
            <person name="Klenk H.-P."/>
            <person name="Labutti K."/>
            <person name="Lapidus A."/>
            <person name="Lindquist E."/>
            <person name="Lipzen A."/>
            <person name="Meier-Kolthoff J.P."/>
            <person name="Ohm R.A."/>
            <person name="Otillar R.P."/>
            <person name="Pangilinan J."/>
            <person name="Peng Y."/>
            <person name="Rokas A."/>
            <person name="Rosa C.A."/>
            <person name="Scheuner C."/>
            <person name="Sibirny A.A."/>
            <person name="Slot J.C."/>
            <person name="Stielow J.B."/>
            <person name="Sun H."/>
            <person name="Kurtzman C.P."/>
            <person name="Blackwell M."/>
            <person name="Grigoriev I.V."/>
            <person name="Jeffries T.W."/>
        </authorList>
    </citation>
    <scope>NUCLEOTIDE SEQUENCE [LARGE SCALE GENOMIC DNA]</scope>
    <source>
        <strain evidence="9">NRRL Y-2460</strain>
    </source>
</reference>
<dbReference type="GO" id="GO:0050660">
    <property type="term" value="F:flavin adenine dinucleotide binding"/>
    <property type="evidence" value="ECO:0007669"/>
    <property type="project" value="InterPro"/>
</dbReference>
<evidence type="ECO:0000256" key="3">
    <source>
        <dbReference type="ARBA" id="ARBA00022630"/>
    </source>
</evidence>